<organism evidence="2 3">
    <name type="scientific">Madurella mycetomatis</name>
    <dbReference type="NCBI Taxonomy" id="100816"/>
    <lineage>
        <taxon>Eukaryota</taxon>
        <taxon>Fungi</taxon>
        <taxon>Dikarya</taxon>
        <taxon>Ascomycota</taxon>
        <taxon>Pezizomycotina</taxon>
        <taxon>Sordariomycetes</taxon>
        <taxon>Sordariomycetidae</taxon>
        <taxon>Sordariales</taxon>
        <taxon>Sordariales incertae sedis</taxon>
        <taxon>Madurella</taxon>
    </lineage>
</organism>
<evidence type="ECO:0000313" key="2">
    <source>
        <dbReference type="EMBL" id="KXX75294.1"/>
    </source>
</evidence>
<dbReference type="Proteomes" id="UP000078237">
    <property type="component" value="Unassembled WGS sequence"/>
</dbReference>
<gene>
    <name evidence="2" type="ORF">MMYC01_208669</name>
</gene>
<dbReference type="VEuPathDB" id="FungiDB:MMYC01_208669"/>
<name>A0A175VX25_9PEZI</name>
<dbReference type="EMBL" id="LCTW02000280">
    <property type="protein sequence ID" value="KXX75294.1"/>
    <property type="molecule type" value="Genomic_DNA"/>
</dbReference>
<dbReference type="Pfam" id="PF06985">
    <property type="entry name" value="HET"/>
    <property type="match status" value="1"/>
</dbReference>
<feature type="domain" description="Heterokaryon incompatibility" evidence="1">
    <location>
        <begin position="246"/>
        <end position="394"/>
    </location>
</feature>
<sequence>MNELLEKRGPLCPSCGAISLAALIEAIPIPAYPKKGGCGVPNFFDFSIPQPLSFPDVKASSPSCALCSLISSLSKTSTSGHLELAALCPPSVTAETHDGIRLSTPDAPIGDPFIHYGEPQPQWYGFREGEKRINTLEPITQRSGTKRKTTRYTIHSPWQINVVAEEGSAASSYIPRRPLSRQGSEAFFEGLLRAVDRCNSSHPRCRLGVDGSPLDEPPELPTRVIDVGSTEQRPRLVISQARKANYVTLSHCWGSQRWVATTTESLPQMLDGFDLAAIPKTYADAIAVTRKLGIQFLWIDSFCIIQDNREDWAAESQRMGDIYEKAYLNIAAAGASDGKAGFLEARKEDPIYVRVPAAADQQASHFFFTNQANSDFDAFVTRVKLNTRGWVLQERILSRRTIHFAADMWYWECGQHITSEDGWQHSASEDGWQHINSEDGWQHDFLDITDPSRGYSLRQTLDASVTAIGKVFRHGEEHRSNITGPLVVQTEVLWVQILRTYSKCSLTFPSDKQPALQGLVNRFKLAARRPHVFGHWIQAGEPLPLSLMWPGTV</sequence>
<dbReference type="PANTHER" id="PTHR33112:SF16">
    <property type="entry name" value="HETEROKARYON INCOMPATIBILITY DOMAIN-CONTAINING PROTEIN"/>
    <property type="match status" value="1"/>
</dbReference>
<dbReference type="PANTHER" id="PTHR33112">
    <property type="entry name" value="DOMAIN PROTEIN, PUTATIVE-RELATED"/>
    <property type="match status" value="1"/>
</dbReference>
<protein>
    <recommendedName>
        <fullName evidence="1">Heterokaryon incompatibility domain-containing protein</fullName>
    </recommendedName>
</protein>
<accession>A0A175VX25</accession>
<dbReference type="STRING" id="100816.A0A175VX25"/>
<reference evidence="2 3" key="1">
    <citation type="journal article" date="2016" name="Genome Announc.">
        <title>Genome Sequence of Madurella mycetomatis mm55, Isolated from a Human Mycetoma Case in Sudan.</title>
        <authorList>
            <person name="Smit S."/>
            <person name="Derks M.F."/>
            <person name="Bervoets S."/>
            <person name="Fahal A."/>
            <person name="van Leeuwen W."/>
            <person name="van Belkum A."/>
            <person name="van de Sande W.W."/>
        </authorList>
    </citation>
    <scope>NUCLEOTIDE SEQUENCE [LARGE SCALE GENOMIC DNA]</scope>
    <source>
        <strain evidence="3">mm55</strain>
    </source>
</reference>
<evidence type="ECO:0000313" key="3">
    <source>
        <dbReference type="Proteomes" id="UP000078237"/>
    </source>
</evidence>
<dbReference type="AlphaFoldDB" id="A0A175VX25"/>
<evidence type="ECO:0000259" key="1">
    <source>
        <dbReference type="Pfam" id="PF06985"/>
    </source>
</evidence>
<dbReference type="OrthoDB" id="5347061at2759"/>
<dbReference type="InterPro" id="IPR010730">
    <property type="entry name" value="HET"/>
</dbReference>
<keyword evidence="3" id="KW-1185">Reference proteome</keyword>
<comment type="caution">
    <text evidence="2">The sequence shown here is derived from an EMBL/GenBank/DDBJ whole genome shotgun (WGS) entry which is preliminary data.</text>
</comment>
<proteinExistence type="predicted"/>